<organism evidence="2 3">
    <name type="scientific">Kordiimonas lipolytica</name>
    <dbReference type="NCBI Taxonomy" id="1662421"/>
    <lineage>
        <taxon>Bacteria</taxon>
        <taxon>Pseudomonadati</taxon>
        <taxon>Pseudomonadota</taxon>
        <taxon>Alphaproteobacteria</taxon>
        <taxon>Kordiimonadales</taxon>
        <taxon>Kordiimonadaceae</taxon>
        <taxon>Kordiimonas</taxon>
    </lineage>
</organism>
<protein>
    <recommendedName>
        <fullName evidence="4">Shikimate kinase</fullName>
    </recommendedName>
</protein>
<keyword evidence="1" id="KW-1133">Transmembrane helix</keyword>
<keyword evidence="1" id="KW-0812">Transmembrane</keyword>
<evidence type="ECO:0000256" key="1">
    <source>
        <dbReference type="SAM" id="Phobius"/>
    </source>
</evidence>
<dbReference type="RefSeq" id="WP_068144788.1">
    <property type="nucleotide sequence ID" value="NZ_JBHSCR010000035.1"/>
</dbReference>
<reference evidence="3" key="1">
    <citation type="journal article" date="2019" name="Int. J. Syst. Evol. Microbiol.">
        <title>The Global Catalogue of Microorganisms (GCM) 10K type strain sequencing project: providing services to taxonomists for standard genome sequencing and annotation.</title>
        <authorList>
            <consortium name="The Broad Institute Genomics Platform"/>
            <consortium name="The Broad Institute Genome Sequencing Center for Infectious Disease"/>
            <person name="Wu L."/>
            <person name="Ma J."/>
        </authorList>
    </citation>
    <scope>NUCLEOTIDE SEQUENCE [LARGE SCALE GENOMIC DNA]</scope>
    <source>
        <strain evidence="3">CGMCC 1.15304</strain>
    </source>
</reference>
<feature type="transmembrane region" description="Helical" evidence="1">
    <location>
        <begin position="94"/>
        <end position="114"/>
    </location>
</feature>
<comment type="caution">
    <text evidence="2">The sequence shown here is derived from an EMBL/GenBank/DDBJ whole genome shotgun (WGS) entry which is preliminary data.</text>
</comment>
<name>A0ABV8UGN1_9PROT</name>
<evidence type="ECO:0000313" key="3">
    <source>
        <dbReference type="Proteomes" id="UP001595776"/>
    </source>
</evidence>
<gene>
    <name evidence="2" type="ORF">ACFO5Q_17370</name>
</gene>
<feature type="transmembrane region" description="Helical" evidence="1">
    <location>
        <begin position="190"/>
        <end position="212"/>
    </location>
</feature>
<feature type="transmembrane region" description="Helical" evidence="1">
    <location>
        <begin position="249"/>
        <end position="268"/>
    </location>
</feature>
<accession>A0ABV8UGN1</accession>
<feature type="transmembrane region" description="Helical" evidence="1">
    <location>
        <begin position="224"/>
        <end position="243"/>
    </location>
</feature>
<proteinExistence type="predicted"/>
<dbReference type="Proteomes" id="UP001595776">
    <property type="component" value="Unassembled WGS sequence"/>
</dbReference>
<evidence type="ECO:0000313" key="2">
    <source>
        <dbReference type="EMBL" id="MFC4349624.1"/>
    </source>
</evidence>
<keyword evidence="1" id="KW-0472">Membrane</keyword>
<sequence>MTAERRILGLKPETLFQVFKYTIYTLIFINLVYFMREEYIAAAVRFPDGVGIGILVDAFSQSTDSFAWLVLLLTFELETYIIPDEKLKGPVKWGLNLVAGVCYVLITQALLGYINHMNEVMNFMPYAAGTACQAVGTVSSLALDLYEFVELTAQNCGSIDSSTLFFHADYNALTDKENLLYLEELAVTDVINASTWLLIVLVLWVDIFLQLRGELTEKLYKWNGILKAVLYLTLIACCTYWAFLGDFMGFWDAFLWILAFFFIELNLFKWHEAHPADEDEEAHNKGEAA</sequence>
<evidence type="ECO:0008006" key="4">
    <source>
        <dbReference type="Google" id="ProtNLM"/>
    </source>
</evidence>
<dbReference type="EMBL" id="JBHSCR010000035">
    <property type="protein sequence ID" value="MFC4349624.1"/>
    <property type="molecule type" value="Genomic_DNA"/>
</dbReference>
<feature type="transmembrane region" description="Helical" evidence="1">
    <location>
        <begin position="18"/>
        <end position="35"/>
    </location>
</feature>
<keyword evidence="3" id="KW-1185">Reference proteome</keyword>